<dbReference type="InterPro" id="IPR032508">
    <property type="entry name" value="FecR_C"/>
</dbReference>
<feature type="transmembrane region" description="Helical" evidence="1">
    <location>
        <begin position="75"/>
        <end position="95"/>
    </location>
</feature>
<sequence length="393" mass="44946">MNPKQIEELIRKCLNGEATDEEQQLLNSYLEQISQRDLPIPEDRLSDMKQESWTKLQQQFADNEPLQQKKGTKRWIWTAAAALVVFAMTTGLLFLRSPKLDKQPLSAKKESADTVVYPATDKAYLVLANGGTIDLETPESAQKEVKQQLDANINIDKGMISFGNTDKNKEAAGLYQTLVVPAGATYKLTLSDGTRVWMNAASRLKFPLGFEQDRRLVEMDGEAYFEVAKDKDRPFIIKSRRQEVKVLGTSFNLTDFANDKNSRTTLVEGSVEITNRKNNQKLYMKPGEQTIAGDQFRKMKVDPSSYIAWKNGYFDFKESNSLVDGMKQIERWYNVKVIFTNPDENRVWSGKMKRNMTLNELVGQLNFVGIKCEIENRTPIKKPNNKLKYEIEI</sequence>
<dbReference type="InterPro" id="IPR006860">
    <property type="entry name" value="FecR"/>
</dbReference>
<feature type="domain" description="Protein FecR C-terminal" evidence="3">
    <location>
        <begin position="320"/>
        <end position="378"/>
    </location>
</feature>
<evidence type="ECO:0000313" key="4">
    <source>
        <dbReference type="EMBL" id="SUJ26608.1"/>
    </source>
</evidence>
<dbReference type="PANTHER" id="PTHR30273">
    <property type="entry name" value="PERIPLASMIC SIGNAL SENSOR AND SIGMA FACTOR ACTIVATOR FECR-RELATED"/>
    <property type="match status" value="1"/>
</dbReference>
<dbReference type="Pfam" id="PF04773">
    <property type="entry name" value="FecR"/>
    <property type="match status" value="1"/>
</dbReference>
<dbReference type="InterPro" id="IPR012373">
    <property type="entry name" value="Ferrdict_sens_TM"/>
</dbReference>
<evidence type="ECO:0000259" key="2">
    <source>
        <dbReference type="Pfam" id="PF04773"/>
    </source>
</evidence>
<keyword evidence="1" id="KW-0812">Transmembrane</keyword>
<dbReference type="AlphaFoldDB" id="A0A380CQV5"/>
<reference evidence="4 5" key="1">
    <citation type="submission" date="2018-06" db="EMBL/GenBank/DDBJ databases">
        <authorList>
            <consortium name="Pathogen Informatics"/>
            <person name="Doyle S."/>
        </authorList>
    </citation>
    <scope>NUCLEOTIDE SEQUENCE [LARGE SCALE GENOMIC DNA]</scope>
    <source>
        <strain evidence="4 5">NCTC11388</strain>
    </source>
</reference>
<gene>
    <name evidence="4" type="ORF">NCTC11388_03986</name>
</gene>
<dbReference type="Gene3D" id="2.60.120.1440">
    <property type="match status" value="1"/>
</dbReference>
<keyword evidence="1" id="KW-0472">Membrane</keyword>
<evidence type="ECO:0000313" key="5">
    <source>
        <dbReference type="Proteomes" id="UP000254893"/>
    </source>
</evidence>
<keyword evidence="1" id="KW-1133">Transmembrane helix</keyword>
<protein>
    <submittedName>
        <fullName evidence="4">Fec operon regulator FecR</fullName>
    </submittedName>
</protein>
<proteinExistence type="predicted"/>
<dbReference type="GO" id="GO:0016989">
    <property type="term" value="F:sigma factor antagonist activity"/>
    <property type="evidence" value="ECO:0007669"/>
    <property type="project" value="TreeGrafter"/>
</dbReference>
<dbReference type="EMBL" id="UGYW01000002">
    <property type="protein sequence ID" value="SUJ26608.1"/>
    <property type="molecule type" value="Genomic_DNA"/>
</dbReference>
<organism evidence="4 5">
    <name type="scientific">Sphingobacterium spiritivorum</name>
    <name type="common">Flavobacterium spiritivorum</name>
    <dbReference type="NCBI Taxonomy" id="258"/>
    <lineage>
        <taxon>Bacteria</taxon>
        <taxon>Pseudomonadati</taxon>
        <taxon>Bacteroidota</taxon>
        <taxon>Sphingobacteriia</taxon>
        <taxon>Sphingobacteriales</taxon>
        <taxon>Sphingobacteriaceae</taxon>
        <taxon>Sphingobacterium</taxon>
    </lineage>
</organism>
<dbReference type="PANTHER" id="PTHR30273:SF2">
    <property type="entry name" value="PROTEIN FECR"/>
    <property type="match status" value="1"/>
</dbReference>
<accession>A0A380CQV5</accession>
<evidence type="ECO:0000259" key="3">
    <source>
        <dbReference type="Pfam" id="PF16344"/>
    </source>
</evidence>
<name>A0A380CQV5_SPHSI</name>
<dbReference type="Proteomes" id="UP000254893">
    <property type="component" value="Unassembled WGS sequence"/>
</dbReference>
<dbReference type="FunFam" id="2.60.120.1440:FF:000001">
    <property type="entry name" value="Putative anti-sigma factor"/>
    <property type="match status" value="1"/>
</dbReference>
<dbReference type="Gene3D" id="3.55.50.30">
    <property type="match status" value="1"/>
</dbReference>
<evidence type="ECO:0000256" key="1">
    <source>
        <dbReference type="SAM" id="Phobius"/>
    </source>
</evidence>
<dbReference type="Pfam" id="PF16344">
    <property type="entry name" value="FecR_C"/>
    <property type="match status" value="1"/>
</dbReference>
<feature type="domain" description="FecR protein" evidence="2">
    <location>
        <begin position="177"/>
        <end position="272"/>
    </location>
</feature>